<dbReference type="EMBL" id="FPKU01000001">
    <property type="protein sequence ID" value="SFZ81658.1"/>
    <property type="molecule type" value="Genomic_DNA"/>
</dbReference>
<dbReference type="OrthoDB" id="399230at2"/>
<proteinExistence type="predicted"/>
<dbReference type="STRING" id="665118.SAMN02983003_0619"/>
<feature type="region of interest" description="Disordered" evidence="1">
    <location>
        <begin position="785"/>
        <end position="807"/>
    </location>
</feature>
<dbReference type="RefSeq" id="WP_143145639.1">
    <property type="nucleotide sequence ID" value="NZ_FPKU01000001.1"/>
</dbReference>
<name>A0A1K2HTU7_9HYPH</name>
<dbReference type="Proteomes" id="UP000183447">
    <property type="component" value="Unassembled WGS sequence"/>
</dbReference>
<evidence type="ECO:0000313" key="3">
    <source>
        <dbReference type="Proteomes" id="UP000183447"/>
    </source>
</evidence>
<evidence type="ECO:0000313" key="2">
    <source>
        <dbReference type="EMBL" id="SFZ81658.1"/>
    </source>
</evidence>
<evidence type="ECO:0000256" key="1">
    <source>
        <dbReference type="SAM" id="MobiDB-lite"/>
    </source>
</evidence>
<gene>
    <name evidence="2" type="ORF">SAMN02983003_0619</name>
</gene>
<keyword evidence="3" id="KW-1185">Reference proteome</keyword>
<sequence>MADTGKSVRVARTQFAGKLAQSGVPTERSQLVGQEVHQYRDTESDALYALNDSISRFMGAGVNALASVQEGYQRGKLAEIEQQNKAQKQQALGDALAGKEMDPDLVGDDDYYSAFRSVRAQRDGFDAAQDFTEWYMSEWLPGNPTGDLAAARQQWALENLMGSDDPDYEGQLIASFFDRTDGLLPEHMKAAIKYQTDRGIEALGQLVEADVASGSITPEKLTDYFNKARTLDPLNAAEAPTRVVNALLVAANNHPEKMLAVAKMLSQEGTGVNGRSFAQSFPDAYASFQTSAVAAYNEINSAAELESFTSLQDRIREAKSAEDLKSVTVDALKHRQQFGNPGRINTLLDQIDTALGYVAKDLDLAASTMSWIGGDRSVDPSDVRKGFPKMLEQMGLATILDAEPKQAAQILNGMGGLVPEEASAVLTAAILDTRSPEMQARAIETLNILSATTGKEAASAYLSSAAKNLYDHAYTIQAASPHEPLDAILARVNEARDKVKDWDVTWQKITKEPDAKAADTRVNDVVKAQLNDRLGTGGWFQAEVILPLDLTSTVLERARLKAIEFEASGLGWEAGVRSAVDQVVSNYDLLPVANGKTRLTPNAARNSQYVNDDGQFDTRIRMGREVINPVTGRPVDTIAVFEQAKQGLRRAFPALLPGGNPDHIYLNEPMNPDMKARGMFDVRGPDAMPLTFAAGDTVTLQSKDSTVAPMAVAAMGVVGSVRLAPNTPSQAVTIPANAAEMSKLFDLPEGFGWVRVDTPAGVVWQMGYRPNFGDQAGKTLDEQEAAFQSTPAPVEPPQPPAPVGLPMGIIDPVYTQ</sequence>
<feature type="compositionally biased region" description="Pro residues" evidence="1">
    <location>
        <begin position="793"/>
        <end position="803"/>
    </location>
</feature>
<dbReference type="AlphaFoldDB" id="A0A1K2HTU7"/>
<reference evidence="2 3" key="1">
    <citation type="submission" date="2016-11" db="EMBL/GenBank/DDBJ databases">
        <authorList>
            <person name="Jaros S."/>
            <person name="Januszkiewicz K."/>
            <person name="Wedrychowicz H."/>
        </authorList>
    </citation>
    <scope>NUCLEOTIDE SEQUENCE [LARGE SCALE GENOMIC DNA]</scope>
    <source>
        <strain evidence="2 3">ATCC 23634</strain>
    </source>
</reference>
<organism evidence="2 3">
    <name type="scientific">Devosia enhydra</name>
    <dbReference type="NCBI Taxonomy" id="665118"/>
    <lineage>
        <taxon>Bacteria</taxon>
        <taxon>Pseudomonadati</taxon>
        <taxon>Pseudomonadota</taxon>
        <taxon>Alphaproteobacteria</taxon>
        <taxon>Hyphomicrobiales</taxon>
        <taxon>Devosiaceae</taxon>
        <taxon>Devosia</taxon>
    </lineage>
</organism>
<protein>
    <submittedName>
        <fullName evidence="2">Uncharacterized protein</fullName>
    </submittedName>
</protein>
<accession>A0A1K2HTU7</accession>